<keyword evidence="2" id="KW-1003">Cell membrane</keyword>
<gene>
    <name evidence="9" type="ORF">chiPu_0011217</name>
</gene>
<reference evidence="9 10" key="1">
    <citation type="journal article" date="2018" name="Nat. Ecol. Evol.">
        <title>Shark genomes provide insights into elasmobranch evolution and the origin of vertebrates.</title>
        <authorList>
            <person name="Hara Y"/>
            <person name="Yamaguchi K"/>
            <person name="Onimaru K"/>
            <person name="Kadota M"/>
            <person name="Koyanagi M"/>
            <person name="Keeley SD"/>
            <person name="Tatsumi K"/>
            <person name="Tanaka K"/>
            <person name="Motone F"/>
            <person name="Kageyama Y"/>
            <person name="Nozu R"/>
            <person name="Adachi N"/>
            <person name="Nishimura O"/>
            <person name="Nakagawa R"/>
            <person name="Tanegashima C"/>
            <person name="Kiyatake I"/>
            <person name="Matsumoto R"/>
            <person name="Murakumo K"/>
            <person name="Nishida K"/>
            <person name="Terakita A"/>
            <person name="Kuratani S"/>
            <person name="Sato K"/>
            <person name="Hyodo S Kuraku.S."/>
        </authorList>
    </citation>
    <scope>NUCLEOTIDE SEQUENCE [LARGE SCALE GENOMIC DNA]</scope>
</reference>
<dbReference type="GO" id="GO:0005243">
    <property type="term" value="F:gap junction channel activity"/>
    <property type="evidence" value="ECO:0007669"/>
    <property type="project" value="TreeGrafter"/>
</dbReference>
<comment type="subcellular location">
    <subcellularLocation>
        <location evidence="1">Cell membrane</location>
        <topology evidence="1">Multi-pass membrane protein</topology>
    </subcellularLocation>
</comment>
<dbReference type="InterPro" id="IPR013092">
    <property type="entry name" value="Connexin_N"/>
</dbReference>
<dbReference type="Pfam" id="PF00029">
    <property type="entry name" value="Connexin"/>
    <property type="match status" value="1"/>
</dbReference>
<keyword evidence="3 7" id="KW-0812">Transmembrane</keyword>
<dbReference type="EMBL" id="BEZZ01000459">
    <property type="protein sequence ID" value="GCC32753.1"/>
    <property type="molecule type" value="Genomic_DNA"/>
</dbReference>
<accession>A0A401SQW6</accession>
<comment type="caution">
    <text evidence="9">The sequence shown here is derived from an EMBL/GenBank/DDBJ whole genome shotgun (WGS) entry which is preliminary data.</text>
</comment>
<evidence type="ECO:0000256" key="6">
    <source>
        <dbReference type="SAM" id="MobiDB-lite"/>
    </source>
</evidence>
<evidence type="ECO:0000313" key="9">
    <source>
        <dbReference type="EMBL" id="GCC32753.1"/>
    </source>
</evidence>
<feature type="domain" description="Connexin cysteine-rich" evidence="8">
    <location>
        <begin position="79"/>
        <end position="145"/>
    </location>
</feature>
<evidence type="ECO:0000256" key="4">
    <source>
        <dbReference type="ARBA" id="ARBA00022989"/>
    </source>
</evidence>
<evidence type="ECO:0000256" key="5">
    <source>
        <dbReference type="ARBA" id="ARBA00023136"/>
    </source>
</evidence>
<keyword evidence="10" id="KW-1185">Reference proteome</keyword>
<organism evidence="9 10">
    <name type="scientific">Chiloscyllium punctatum</name>
    <name type="common">Brownbanded bambooshark</name>
    <name type="synonym">Hemiscyllium punctatum</name>
    <dbReference type="NCBI Taxonomy" id="137246"/>
    <lineage>
        <taxon>Eukaryota</taxon>
        <taxon>Metazoa</taxon>
        <taxon>Chordata</taxon>
        <taxon>Craniata</taxon>
        <taxon>Vertebrata</taxon>
        <taxon>Chondrichthyes</taxon>
        <taxon>Elasmobranchii</taxon>
        <taxon>Galeomorphii</taxon>
        <taxon>Galeoidea</taxon>
        <taxon>Orectolobiformes</taxon>
        <taxon>Hemiscylliidae</taxon>
        <taxon>Chiloscyllium</taxon>
    </lineage>
</organism>
<proteinExistence type="predicted"/>
<keyword evidence="5 7" id="KW-0472">Membrane</keyword>
<dbReference type="Proteomes" id="UP000287033">
    <property type="component" value="Unassembled WGS sequence"/>
</dbReference>
<evidence type="ECO:0000256" key="2">
    <source>
        <dbReference type="ARBA" id="ARBA00022475"/>
    </source>
</evidence>
<protein>
    <recommendedName>
        <fullName evidence="8">Connexin cysteine-rich domain-containing protein</fullName>
    </recommendedName>
</protein>
<evidence type="ECO:0000256" key="7">
    <source>
        <dbReference type="SAM" id="Phobius"/>
    </source>
</evidence>
<evidence type="ECO:0000256" key="1">
    <source>
        <dbReference type="ARBA" id="ARBA00004651"/>
    </source>
</evidence>
<feature type="non-terminal residue" evidence="9">
    <location>
        <position position="1"/>
    </location>
</feature>
<dbReference type="InterPro" id="IPR038359">
    <property type="entry name" value="Connexin_N_sf"/>
</dbReference>
<dbReference type="PANTHER" id="PTHR11984">
    <property type="entry name" value="CONNEXIN"/>
    <property type="match status" value="1"/>
</dbReference>
<name>A0A401SQW6_CHIPU</name>
<dbReference type="PRINTS" id="PR00206">
    <property type="entry name" value="CONNEXIN"/>
</dbReference>
<dbReference type="GO" id="GO:0007267">
    <property type="term" value="P:cell-cell signaling"/>
    <property type="evidence" value="ECO:0007669"/>
    <property type="project" value="TreeGrafter"/>
</dbReference>
<dbReference type="PANTHER" id="PTHR11984:SF50">
    <property type="entry name" value="GAP JUNCTION DELTA-2 PROTEIN-LIKE"/>
    <property type="match status" value="1"/>
</dbReference>
<sequence>EKMHTLELSNNPMTSGHLPKDESLTLRSFVGDSQEIKCYQRDGDDEIEHIKSSKNNDPIYLSNKVLTVYIIHVMLRAVVEIIFLLGQYYLYGFNVPCLFVCWTYPCPTKTDCFISRATEKTIFLNFMFCVSLACFLLNIVELHYLGWIYIARVLCTTCSPCCKKEKQKEAVNQSSQQKSLTLALKNSFYNNLTLKSSVGLLKQGSDNLPSQAAISLDSESVESTTYQDVKECGKLQHGNLNMPRTSKKAWL</sequence>
<dbReference type="SMART" id="SM01089">
    <property type="entry name" value="Connexin_CCC"/>
    <property type="match status" value="1"/>
</dbReference>
<keyword evidence="4 7" id="KW-1133">Transmembrane helix</keyword>
<evidence type="ECO:0000259" key="8">
    <source>
        <dbReference type="SMART" id="SM01089"/>
    </source>
</evidence>
<dbReference type="Gene3D" id="1.20.1440.80">
    <property type="entry name" value="Gap junction channel protein cysteine-rich domain"/>
    <property type="match status" value="1"/>
</dbReference>
<feature type="region of interest" description="Disordered" evidence="6">
    <location>
        <begin position="1"/>
        <end position="20"/>
    </location>
</feature>
<evidence type="ECO:0000313" key="10">
    <source>
        <dbReference type="Proteomes" id="UP000287033"/>
    </source>
</evidence>
<feature type="transmembrane region" description="Helical" evidence="7">
    <location>
        <begin position="66"/>
        <end position="90"/>
    </location>
</feature>
<feature type="transmembrane region" description="Helical" evidence="7">
    <location>
        <begin position="122"/>
        <end position="140"/>
    </location>
</feature>
<evidence type="ECO:0000256" key="3">
    <source>
        <dbReference type="ARBA" id="ARBA00022692"/>
    </source>
</evidence>
<dbReference type="AlphaFoldDB" id="A0A401SQW6"/>
<dbReference type="InterPro" id="IPR000500">
    <property type="entry name" value="Connexin"/>
</dbReference>
<dbReference type="GO" id="GO:0005922">
    <property type="term" value="C:connexin complex"/>
    <property type="evidence" value="ECO:0007669"/>
    <property type="project" value="InterPro"/>
</dbReference>
<dbReference type="STRING" id="137246.A0A401SQW6"/>
<dbReference type="OrthoDB" id="10061722at2759"/>
<dbReference type="InterPro" id="IPR019570">
    <property type="entry name" value="Connexin_CCC"/>
</dbReference>